<keyword evidence="2" id="KW-0805">Transcription regulation</keyword>
<protein>
    <submittedName>
        <fullName evidence="8">Transcriptional antiterminator of lichenan operon, BglG family</fullName>
    </submittedName>
</protein>
<dbReference type="InterPro" id="IPR050661">
    <property type="entry name" value="BglG_antiterminators"/>
</dbReference>
<dbReference type="InterPro" id="IPR011608">
    <property type="entry name" value="PRD"/>
</dbReference>
<dbReference type="PANTHER" id="PTHR30185">
    <property type="entry name" value="CRYPTIC BETA-GLUCOSIDE BGL OPERON ANTITERMINATOR"/>
    <property type="match status" value="1"/>
</dbReference>
<dbReference type="Pfam" id="PF05043">
    <property type="entry name" value="Mga"/>
    <property type="match status" value="1"/>
</dbReference>
<evidence type="ECO:0000256" key="4">
    <source>
        <dbReference type="ARBA" id="ARBA00023163"/>
    </source>
</evidence>
<dbReference type="SUPFAM" id="SSF63520">
    <property type="entry name" value="PTS-regulatory domain, PRD"/>
    <property type="match status" value="2"/>
</dbReference>
<dbReference type="Pfam" id="PF00359">
    <property type="entry name" value="PTS_EIIA_2"/>
    <property type="match status" value="1"/>
</dbReference>
<dbReference type="Pfam" id="PF08279">
    <property type="entry name" value="HTH_11"/>
    <property type="match status" value="1"/>
</dbReference>
<dbReference type="OrthoDB" id="3175596at2"/>
<dbReference type="InterPro" id="IPR036388">
    <property type="entry name" value="WH-like_DNA-bd_sf"/>
</dbReference>
<feature type="domain" description="PRD" evidence="7">
    <location>
        <begin position="288"/>
        <end position="395"/>
    </location>
</feature>
<dbReference type="PANTHER" id="PTHR30185:SF13">
    <property type="entry name" value="LICABCH OPERON REGULATOR-RELATED"/>
    <property type="match status" value="1"/>
</dbReference>
<keyword evidence="3" id="KW-0010">Activator</keyword>
<reference evidence="8 9" key="1">
    <citation type="submission" date="2019-05" db="EMBL/GenBank/DDBJ databases">
        <title>Complete genome sequencing of Anaerostipes rhamnosivorans.</title>
        <authorList>
            <person name="Bui T.P.N."/>
            <person name="de Vos W.M."/>
        </authorList>
    </citation>
    <scope>NUCLEOTIDE SEQUENCE [LARGE SCALE GENOMIC DNA]</scope>
    <source>
        <strain evidence="8 9">1y2</strain>
    </source>
</reference>
<keyword evidence="5" id="KW-0175">Coiled coil</keyword>
<sequence>MLNQRQIEILLEFCNHSDEYLTASHFAKKLDVSLRTVQGDMKVIKKELMDETCAELVSKASKGSCIQVKNYDEFSAFVNSLYQQYTTVSLNYPTSRISKILLLLLNRHRAVSVMELEDKFYVSRSTLQNDLKKVEEILEKFQLELLKSSNKIMIDGYEINKRRCLAEQDLYLAHIKNEQGMVYIDERQLAKIKNILTDIFVNYKYHIMDTDFNNAILFLNIMIGRMGEGFYIQPGELDITEQLGNEYEIAKAVFGKISRRFFLKVTEEEIRYFSLYLKGQGNNRDSDTITQEMDNFISQAFEEIKRNFGVDFTDNINLRITLALHCMSLSIRIKYDMQVKNDMLNYIRETFPLGYDIGAYFAFLLHQQYGKRVSEDEVALLAVHFYSSLLELNSRQGNKRILVISALKNSMTLLMKQTLLKWFSEYVSVIDFVNPMDVTEDMLDEYDIFLTTEKEEFFEKGLAMYVDTFPNQHDYMNIKLNIDGFKDIEDVAEIFHPELFSSVRSSNKEEVLSMLCEKSTAYFEVENLYSQVLQREEIGSTFFSKQIAVPHPMYAVSSDTFVAVCVSKEPVIWDEEKNEVHLVMLMHIGKNNPQAFQLWDYFSKMFADKSLVERLVEDPTYPNFIRLVKEALETGINSTDTI</sequence>
<keyword evidence="4" id="KW-0804">Transcription</keyword>
<feature type="domain" description="PRD" evidence="7">
    <location>
        <begin position="183"/>
        <end position="287"/>
    </location>
</feature>
<feature type="coiled-coil region" evidence="5">
    <location>
        <begin position="124"/>
        <end position="151"/>
    </location>
</feature>
<dbReference type="RefSeq" id="WP_137329701.1">
    <property type="nucleotide sequence ID" value="NZ_CP040058.1"/>
</dbReference>
<dbReference type="Gene3D" id="3.40.930.10">
    <property type="entry name" value="Mannitol-specific EII, Chain A"/>
    <property type="match status" value="1"/>
</dbReference>
<keyword evidence="1" id="KW-0677">Repeat</keyword>
<evidence type="ECO:0000256" key="5">
    <source>
        <dbReference type="SAM" id="Coils"/>
    </source>
</evidence>
<dbReference type="PROSITE" id="PS51094">
    <property type="entry name" value="PTS_EIIA_TYPE_2"/>
    <property type="match status" value="1"/>
</dbReference>
<evidence type="ECO:0000256" key="2">
    <source>
        <dbReference type="ARBA" id="ARBA00023015"/>
    </source>
</evidence>
<dbReference type="KEGG" id="arf:AR1Y2_3025"/>
<accession>A0A4P8IMT7</accession>
<dbReference type="PROSITE" id="PS51372">
    <property type="entry name" value="PRD_2"/>
    <property type="match status" value="2"/>
</dbReference>
<dbReference type="InterPro" id="IPR036634">
    <property type="entry name" value="PRD_sf"/>
</dbReference>
<evidence type="ECO:0000256" key="1">
    <source>
        <dbReference type="ARBA" id="ARBA00022737"/>
    </source>
</evidence>
<dbReference type="Gene3D" id="1.10.10.10">
    <property type="entry name" value="Winged helix-like DNA-binding domain superfamily/Winged helix DNA-binding domain"/>
    <property type="match status" value="2"/>
</dbReference>
<evidence type="ECO:0000259" key="6">
    <source>
        <dbReference type="PROSITE" id="PS51094"/>
    </source>
</evidence>
<dbReference type="SUPFAM" id="SSF55804">
    <property type="entry name" value="Phoshotransferase/anion transport protein"/>
    <property type="match status" value="1"/>
</dbReference>
<dbReference type="InterPro" id="IPR007737">
    <property type="entry name" value="Mga_HTH"/>
</dbReference>
<dbReference type="Proteomes" id="UP000298653">
    <property type="component" value="Chromosome"/>
</dbReference>
<dbReference type="Gene3D" id="1.10.1790.10">
    <property type="entry name" value="PRD domain"/>
    <property type="match status" value="2"/>
</dbReference>
<dbReference type="Pfam" id="PF00874">
    <property type="entry name" value="PRD"/>
    <property type="match status" value="2"/>
</dbReference>
<dbReference type="GO" id="GO:0006355">
    <property type="term" value="P:regulation of DNA-templated transcription"/>
    <property type="evidence" value="ECO:0007669"/>
    <property type="project" value="InterPro"/>
</dbReference>
<dbReference type="InterPro" id="IPR036390">
    <property type="entry name" value="WH_DNA-bd_sf"/>
</dbReference>
<evidence type="ECO:0000313" key="8">
    <source>
        <dbReference type="EMBL" id="QCP36479.1"/>
    </source>
</evidence>
<dbReference type="SUPFAM" id="SSF46785">
    <property type="entry name" value="Winged helix' DNA-binding domain"/>
    <property type="match status" value="1"/>
</dbReference>
<keyword evidence="9" id="KW-1185">Reference proteome</keyword>
<organism evidence="8 9">
    <name type="scientific">Anaerostipes rhamnosivorans</name>
    <dbReference type="NCBI Taxonomy" id="1229621"/>
    <lineage>
        <taxon>Bacteria</taxon>
        <taxon>Bacillati</taxon>
        <taxon>Bacillota</taxon>
        <taxon>Clostridia</taxon>
        <taxon>Lachnospirales</taxon>
        <taxon>Lachnospiraceae</taxon>
        <taxon>Anaerostipes</taxon>
    </lineage>
</organism>
<dbReference type="InterPro" id="IPR013196">
    <property type="entry name" value="HTH_11"/>
</dbReference>
<feature type="domain" description="PTS EIIA type-2" evidence="6">
    <location>
        <begin position="492"/>
        <end position="631"/>
    </location>
</feature>
<name>A0A4P8IMT7_9FIRM</name>
<gene>
    <name evidence="8" type="ORF">AR1Y2_3025</name>
</gene>
<dbReference type="EMBL" id="CP040058">
    <property type="protein sequence ID" value="QCP36479.1"/>
    <property type="molecule type" value="Genomic_DNA"/>
</dbReference>
<evidence type="ECO:0000313" key="9">
    <source>
        <dbReference type="Proteomes" id="UP000298653"/>
    </source>
</evidence>
<proteinExistence type="predicted"/>
<dbReference type="AlphaFoldDB" id="A0A4P8IMT7"/>
<evidence type="ECO:0000256" key="3">
    <source>
        <dbReference type="ARBA" id="ARBA00023159"/>
    </source>
</evidence>
<dbReference type="InterPro" id="IPR016152">
    <property type="entry name" value="PTrfase/Anion_transptr"/>
</dbReference>
<dbReference type="InterPro" id="IPR002178">
    <property type="entry name" value="PTS_EIIA_type-2_dom"/>
</dbReference>
<evidence type="ECO:0000259" key="7">
    <source>
        <dbReference type="PROSITE" id="PS51372"/>
    </source>
</evidence>